<dbReference type="Proteomes" id="UP001433508">
    <property type="component" value="Unassembled WGS sequence"/>
</dbReference>
<reference evidence="2" key="1">
    <citation type="journal article" date="2024" name="Front. Bioeng. Biotechnol.">
        <title>Genome-scale model development and genomic sequencing of the oleaginous clade Lipomyces.</title>
        <authorList>
            <person name="Czajka J.J."/>
            <person name="Han Y."/>
            <person name="Kim J."/>
            <person name="Mondo S.J."/>
            <person name="Hofstad B.A."/>
            <person name="Robles A."/>
            <person name="Haridas S."/>
            <person name="Riley R."/>
            <person name="LaButti K."/>
            <person name="Pangilinan J."/>
            <person name="Andreopoulos W."/>
            <person name="Lipzen A."/>
            <person name="Yan J."/>
            <person name="Wang M."/>
            <person name="Ng V."/>
            <person name="Grigoriev I.V."/>
            <person name="Spatafora J.W."/>
            <person name="Magnuson J.K."/>
            <person name="Baker S.E."/>
            <person name="Pomraning K.R."/>
        </authorList>
    </citation>
    <scope>NUCLEOTIDE SEQUENCE [LARGE SCALE GENOMIC DNA]</scope>
    <source>
        <strain evidence="2">CBS 7786</strain>
    </source>
</reference>
<evidence type="ECO:0000313" key="2">
    <source>
        <dbReference type="Proteomes" id="UP001433508"/>
    </source>
</evidence>
<accession>A0ACC3T2G0</accession>
<sequence length="621" mass="67152">MSRSSPATPSLAESGQGPSSPGPRQKNNTPTPTLTIVSSNSLNLGGSSRSASPDRSEGDTATANPSPLVIPESSSPPALLSSSVSQTTSISSSQTSSTTSNHPPMYIDSDLQSTPNSSHNGLPSQDSHSKRQQHQQPVTVAQTLYQRPQLAGLAAMPGVPLSQPVVSQNESGHYVISVSNLPYIVRWQELKDLVKEIIPNHLIVRSEVFTVDNNNKRSHGIGTITVRGRETALKTVQFLDGYEWHSRTLSAALMSPSVVVPYPSATQPLAPAFAPLVYPAQVIPSLAQGQSPNVPPSQPPQQSRSRTHSTPPLASTTSGQIASQMPYPIPPTTAMPVPVVSSQYPGEFYNSNTASSSPSLTSFNEFPQHYYHHRGHQTIDKRKVFIGNIPFNSEWRDLKEFVQTAGKVVRVDIINNTEGQSRGFAIAIFETEDDAQHAIDIFNGVEFEGRILTVRLDRYPETRAPNSAAHQSSVSSAQASASSSGFSSPGTKNSYGSVKHKNNHGNQQAHYNYNTMYDNGTPVTTYWGAPALSMSPAFQNMQAAQFQGLPIMTPGGVGHLPYRYGPTHQLQAQMAQMQLQGQYPMMQPPMMASPLMQPVPQPITPQQPISHQAQASQQQQQ</sequence>
<dbReference type="EMBL" id="MU971361">
    <property type="protein sequence ID" value="KAK9238068.1"/>
    <property type="molecule type" value="Genomic_DNA"/>
</dbReference>
<gene>
    <name evidence="1" type="ORF">V1525DRAFT_128026</name>
</gene>
<organism evidence="1 2">
    <name type="scientific">Lipomyces kononenkoae</name>
    <name type="common">Yeast</name>
    <dbReference type="NCBI Taxonomy" id="34357"/>
    <lineage>
        <taxon>Eukaryota</taxon>
        <taxon>Fungi</taxon>
        <taxon>Dikarya</taxon>
        <taxon>Ascomycota</taxon>
        <taxon>Saccharomycotina</taxon>
        <taxon>Lipomycetes</taxon>
        <taxon>Lipomycetales</taxon>
        <taxon>Lipomycetaceae</taxon>
        <taxon>Lipomyces</taxon>
    </lineage>
</organism>
<keyword evidence="2" id="KW-1185">Reference proteome</keyword>
<name>A0ACC3T2G0_LIPKO</name>
<protein>
    <submittedName>
        <fullName evidence="1">Uncharacterized protein</fullName>
    </submittedName>
</protein>
<proteinExistence type="predicted"/>
<evidence type="ECO:0000313" key="1">
    <source>
        <dbReference type="EMBL" id="KAK9238068.1"/>
    </source>
</evidence>
<comment type="caution">
    <text evidence="1">The sequence shown here is derived from an EMBL/GenBank/DDBJ whole genome shotgun (WGS) entry which is preliminary data.</text>
</comment>